<gene>
    <name evidence="1" type="ORF">BGZ97_011083</name>
</gene>
<proteinExistence type="predicted"/>
<comment type="caution">
    <text evidence="1">The sequence shown here is derived from an EMBL/GenBank/DDBJ whole genome shotgun (WGS) entry which is preliminary data.</text>
</comment>
<protein>
    <submittedName>
        <fullName evidence="1">Uncharacterized protein</fullName>
    </submittedName>
</protein>
<dbReference type="Proteomes" id="UP000823405">
    <property type="component" value="Unassembled WGS sequence"/>
</dbReference>
<keyword evidence="2" id="KW-1185">Reference proteome</keyword>
<dbReference type="EMBL" id="JAAAIN010006038">
    <property type="protein sequence ID" value="KAG0272101.1"/>
    <property type="molecule type" value="Genomic_DNA"/>
</dbReference>
<sequence length="101" mass="10420">MSTGISETVHQQESGLAAGDLMRALLTPAVSINTPAKTACTSAVAASTPSSTAVTQAIPTTSVASLRLDADKTDSMQRFHAADPDDAHILRRRVSLGSTDP</sequence>
<evidence type="ECO:0000313" key="2">
    <source>
        <dbReference type="Proteomes" id="UP000823405"/>
    </source>
</evidence>
<reference evidence="1" key="1">
    <citation type="journal article" date="2020" name="Fungal Divers.">
        <title>Resolving the Mortierellaceae phylogeny through synthesis of multi-gene phylogenetics and phylogenomics.</title>
        <authorList>
            <person name="Vandepol N."/>
            <person name="Liber J."/>
            <person name="Desiro A."/>
            <person name="Na H."/>
            <person name="Kennedy M."/>
            <person name="Barry K."/>
            <person name="Grigoriev I.V."/>
            <person name="Miller A.N."/>
            <person name="O'Donnell K."/>
            <person name="Stajich J.E."/>
            <person name="Bonito G."/>
        </authorList>
    </citation>
    <scope>NUCLEOTIDE SEQUENCE</scope>
    <source>
        <strain evidence="1">NVP60</strain>
    </source>
</reference>
<organism evidence="1 2">
    <name type="scientific">Linnemannia gamsii</name>
    <dbReference type="NCBI Taxonomy" id="64522"/>
    <lineage>
        <taxon>Eukaryota</taxon>
        <taxon>Fungi</taxon>
        <taxon>Fungi incertae sedis</taxon>
        <taxon>Mucoromycota</taxon>
        <taxon>Mortierellomycotina</taxon>
        <taxon>Mortierellomycetes</taxon>
        <taxon>Mortierellales</taxon>
        <taxon>Mortierellaceae</taxon>
        <taxon>Linnemannia</taxon>
    </lineage>
</organism>
<evidence type="ECO:0000313" key="1">
    <source>
        <dbReference type="EMBL" id="KAG0272101.1"/>
    </source>
</evidence>
<name>A0A9P6UDJ3_9FUNG</name>
<feature type="non-terminal residue" evidence="1">
    <location>
        <position position="101"/>
    </location>
</feature>
<accession>A0A9P6UDJ3</accession>
<dbReference type="AlphaFoldDB" id="A0A9P6UDJ3"/>